<dbReference type="EMBL" id="JAJSOF020000015">
    <property type="protein sequence ID" value="KAJ4441716.1"/>
    <property type="molecule type" value="Genomic_DNA"/>
</dbReference>
<keyword evidence="2" id="KW-1133">Transmembrane helix</keyword>
<evidence type="ECO:0000313" key="3">
    <source>
        <dbReference type="EMBL" id="KAJ4441716.1"/>
    </source>
</evidence>
<keyword evidence="2" id="KW-0812">Transmembrane</keyword>
<name>A0ABQ8T5E2_PERAM</name>
<gene>
    <name evidence="3" type="ORF">ANN_11574</name>
</gene>
<protein>
    <submittedName>
        <fullName evidence="3">Uncharacterized protein</fullName>
    </submittedName>
</protein>
<organism evidence="3 4">
    <name type="scientific">Periplaneta americana</name>
    <name type="common">American cockroach</name>
    <name type="synonym">Blatta americana</name>
    <dbReference type="NCBI Taxonomy" id="6978"/>
    <lineage>
        <taxon>Eukaryota</taxon>
        <taxon>Metazoa</taxon>
        <taxon>Ecdysozoa</taxon>
        <taxon>Arthropoda</taxon>
        <taxon>Hexapoda</taxon>
        <taxon>Insecta</taxon>
        <taxon>Pterygota</taxon>
        <taxon>Neoptera</taxon>
        <taxon>Polyneoptera</taxon>
        <taxon>Dictyoptera</taxon>
        <taxon>Blattodea</taxon>
        <taxon>Blattoidea</taxon>
        <taxon>Blattidae</taxon>
        <taxon>Blattinae</taxon>
        <taxon>Periplaneta</taxon>
    </lineage>
</organism>
<keyword evidence="2" id="KW-0472">Membrane</keyword>
<sequence>MSPGSNTESYPALAHIGLRENPGKNLNQRDLVIKEKRREQNQSNGNEILRRTAGYTLLDRKRNEEILEQLEVESVEEKISRYKFNWLDHVRRMENSRIPKIMMQYKPRGHRRPGRPLTRLLDGAETVSEKARASKPAGVRLECASASASASESLSSSAVDRSWRDLSSSAVDRSWRDPSSSTVNYVEEIRHSSGREWRGVLPTCRLYEVVNGEQGAPQLPTQPHLVRHPIVIIIILSIFAEVLILISSPFYGPAPWSRDLRQRSTAQCTLGLTSLSLSPFYTTMYIPIHSLPFTFSASADDHWSKCFPFHNSNTNTALHAIVIQTRKEAEIKPERKTSILSESNNGNKRESQLSEFRKQKAIPDAVVNRSPASSQILQIAGGMEVDRDVGGLSSHYTIAAPFWVLQLPSELFEDISVHRVLRLYNADKRDLLLDGQVLTSSYACLRY</sequence>
<comment type="caution">
    <text evidence="3">The sequence shown here is derived from an EMBL/GenBank/DDBJ whole genome shotgun (WGS) entry which is preliminary data.</text>
</comment>
<dbReference type="Proteomes" id="UP001148838">
    <property type="component" value="Unassembled WGS sequence"/>
</dbReference>
<proteinExistence type="predicted"/>
<reference evidence="3 4" key="1">
    <citation type="journal article" date="2022" name="Allergy">
        <title>Genome assembly and annotation of Periplaneta americana reveal a comprehensive cockroach allergen profile.</title>
        <authorList>
            <person name="Wang L."/>
            <person name="Xiong Q."/>
            <person name="Saelim N."/>
            <person name="Wang L."/>
            <person name="Nong W."/>
            <person name="Wan A.T."/>
            <person name="Shi M."/>
            <person name="Liu X."/>
            <person name="Cao Q."/>
            <person name="Hui J.H.L."/>
            <person name="Sookrung N."/>
            <person name="Leung T.F."/>
            <person name="Tungtrongchitr A."/>
            <person name="Tsui S.K.W."/>
        </authorList>
    </citation>
    <scope>NUCLEOTIDE SEQUENCE [LARGE SCALE GENOMIC DNA]</scope>
    <source>
        <strain evidence="3">PWHHKU_190912</strain>
    </source>
</reference>
<evidence type="ECO:0000313" key="4">
    <source>
        <dbReference type="Proteomes" id="UP001148838"/>
    </source>
</evidence>
<feature type="transmembrane region" description="Helical" evidence="2">
    <location>
        <begin position="230"/>
        <end position="251"/>
    </location>
</feature>
<keyword evidence="4" id="KW-1185">Reference proteome</keyword>
<accession>A0ABQ8T5E2</accession>
<feature type="region of interest" description="Disordered" evidence="1">
    <location>
        <begin position="334"/>
        <end position="356"/>
    </location>
</feature>
<feature type="compositionally biased region" description="Basic and acidic residues" evidence="1">
    <location>
        <begin position="347"/>
        <end position="356"/>
    </location>
</feature>
<evidence type="ECO:0000256" key="2">
    <source>
        <dbReference type="SAM" id="Phobius"/>
    </source>
</evidence>
<evidence type="ECO:0000256" key="1">
    <source>
        <dbReference type="SAM" id="MobiDB-lite"/>
    </source>
</evidence>